<organism evidence="3">
    <name type="scientific">Chlorobium chlorochromatii (strain CaD3)</name>
    <dbReference type="NCBI Taxonomy" id="340177"/>
    <lineage>
        <taxon>Bacteria</taxon>
        <taxon>Pseudomonadati</taxon>
        <taxon>Chlorobiota</taxon>
        <taxon>Chlorobiia</taxon>
        <taxon>Chlorobiales</taxon>
        <taxon>Chlorobiaceae</taxon>
        <taxon>Chlorobium/Pelodictyon group</taxon>
        <taxon>Chlorobium</taxon>
    </lineage>
</organism>
<dbReference type="InterPro" id="IPR036681">
    <property type="entry name" value="PgpA-like_sf"/>
</dbReference>
<dbReference type="KEGG" id="cch:Cag_1418"/>
<dbReference type="GO" id="GO:0008962">
    <property type="term" value="F:phosphatidylglycerophosphatase activity"/>
    <property type="evidence" value="ECO:0007669"/>
    <property type="project" value="UniProtKB-EC"/>
</dbReference>
<keyword evidence="1" id="KW-1133">Transmembrane helix</keyword>
<feature type="transmembrane region" description="Helical" evidence="1">
    <location>
        <begin position="44"/>
        <end position="64"/>
    </location>
</feature>
<dbReference type="PANTHER" id="PTHR36305:SF1">
    <property type="entry name" value="PHOSPHATIDYLGLYCEROPHOSPHATASE A"/>
    <property type="match status" value="1"/>
</dbReference>
<feature type="domain" description="YutG/PgpA" evidence="2">
    <location>
        <begin position="9"/>
        <end position="145"/>
    </location>
</feature>
<keyword evidence="3" id="KW-0378">Hydrolase</keyword>
<evidence type="ECO:0000313" key="3">
    <source>
        <dbReference type="EMBL" id="ABB28676.1"/>
    </source>
</evidence>
<gene>
    <name evidence="3" type="ordered locus">Cag_1418</name>
</gene>
<feature type="transmembrane region" description="Helical" evidence="1">
    <location>
        <begin position="84"/>
        <end position="107"/>
    </location>
</feature>
<dbReference type="CDD" id="cd06971">
    <property type="entry name" value="PgpA"/>
    <property type="match status" value="1"/>
</dbReference>
<dbReference type="InterPro" id="IPR007686">
    <property type="entry name" value="YutG/PgpA"/>
</dbReference>
<dbReference type="EC" id="3.1.3.27" evidence="3"/>
<dbReference type="OrthoDB" id="9804091at2"/>
<reference evidence="3" key="1">
    <citation type="submission" date="2005-08" db="EMBL/GenBank/DDBJ databases">
        <title>Complete sequence of Chlorobium chlorochromatii CaD3.</title>
        <authorList>
            <person name="Copeland A."/>
            <person name="Lucas S."/>
            <person name="Lapidus A."/>
            <person name="Barry K."/>
            <person name="Detter J.C."/>
            <person name="Glavina T."/>
            <person name="Hammon N."/>
            <person name="Israni S."/>
            <person name="Pitluck S."/>
            <person name="Bryant D."/>
            <person name="Schmutz J."/>
            <person name="Larimer F."/>
            <person name="Land M."/>
            <person name="Kyrpides N."/>
            <person name="Ivanova N."/>
            <person name="Richardson P."/>
        </authorList>
    </citation>
    <scope>NUCLEOTIDE SEQUENCE [LARGE SCALE GENOMIC DNA]</scope>
    <source>
        <strain evidence="3">CaD3</strain>
    </source>
</reference>
<accession>Q3AQP9</accession>
<dbReference type="SUPFAM" id="SSF101307">
    <property type="entry name" value="YutG-like"/>
    <property type="match status" value="1"/>
</dbReference>
<feature type="transmembrane region" description="Helical" evidence="1">
    <location>
        <begin position="20"/>
        <end position="37"/>
    </location>
</feature>
<dbReference type="PANTHER" id="PTHR36305">
    <property type="entry name" value="PHOSPHATIDYLGLYCEROPHOSPHATASE A"/>
    <property type="match status" value="1"/>
</dbReference>
<dbReference type="InterPro" id="IPR026037">
    <property type="entry name" value="PgpA"/>
</dbReference>
<dbReference type="EMBL" id="CP000108">
    <property type="protein sequence ID" value="ABB28676.1"/>
    <property type="molecule type" value="Genomic_DNA"/>
</dbReference>
<dbReference type="Pfam" id="PF04608">
    <property type="entry name" value="PgpA"/>
    <property type="match status" value="1"/>
</dbReference>
<keyword evidence="1" id="KW-0472">Membrane</keyword>
<dbReference type="HOGENOM" id="CLU_103734_1_2_10"/>
<protein>
    <submittedName>
        <fullName evidence="3">Phosphatidylglycerophosphatase</fullName>
        <ecNumber evidence="3">3.1.3.27</ecNumber>
    </submittedName>
</protein>
<dbReference type="eggNOG" id="COG1267">
    <property type="taxonomic scope" value="Bacteria"/>
</dbReference>
<dbReference type="GO" id="GO:0006629">
    <property type="term" value="P:lipid metabolic process"/>
    <property type="evidence" value="ECO:0007669"/>
    <property type="project" value="InterPro"/>
</dbReference>
<keyword evidence="1" id="KW-0812">Transmembrane</keyword>
<evidence type="ECO:0000259" key="2">
    <source>
        <dbReference type="Pfam" id="PF04608"/>
    </source>
</evidence>
<proteinExistence type="predicted"/>
<dbReference type="PIRSF" id="PIRSF006162">
    <property type="entry name" value="PgpA"/>
    <property type="match status" value="1"/>
</dbReference>
<name>Q3AQP9_CHLCH</name>
<evidence type="ECO:0000256" key="1">
    <source>
        <dbReference type="SAM" id="Phobius"/>
    </source>
</evidence>
<sequence length="152" mass="16350">MKRTVAHLLATCFGIGHAPVAPGTVASFAALLIYQLVPTLQQPLVLLPLVILLTVAGIWAGSVMEELFGNDPSIVVIDEWVGQWLALLLIPHGWIPALLAFGFFRLFDIAKPWIIDRAQRLPHGWGIMADDVLAGIAANVSVQLLMVGAALL</sequence>
<dbReference type="STRING" id="340177.Cag_1418"/>
<dbReference type="AlphaFoldDB" id="Q3AQP9"/>